<dbReference type="Pfam" id="PF00910">
    <property type="entry name" value="RNA_helicase"/>
    <property type="match status" value="1"/>
</dbReference>
<dbReference type="InterPro" id="IPR002631">
    <property type="entry name" value="Plasmid_rep_OBD"/>
</dbReference>
<dbReference type="InterPro" id="IPR027417">
    <property type="entry name" value="P-loop_NTPase"/>
</dbReference>
<evidence type="ECO:0000313" key="3">
    <source>
        <dbReference type="EMBL" id="KXT86702.1"/>
    </source>
</evidence>
<dbReference type="InterPro" id="IPR000605">
    <property type="entry name" value="Helicase_SF3_ssDNA/RNA_vir"/>
</dbReference>
<sequence length="458" mass="53094">MNKNKKEANLTAIMVVQQLEEEHWLSSDYKTPLQQAKEGNCRPLLEMIIEKLEEQDILVKEAYIIKHDKDKVSTWNPVEMKNIIETKVEHVHVLLKFEKGASLNKLALAIQVEPQYLEKLKSGRYGYDNCLAYLCHCKDENKHQYQPEEVTTVRGEDYTSIYHRSMETWTKGRATKKAKETALSVDWLIEKILSGEVTKSNILLTNEYYAIYGQHKRKINEALDTAGERKSYQTIADLEAGNFKKTILFITAESGVGKTRYSKKLITLLQQIALKQGQKWDYCVTASTNAFDEYNGQEILFLDDIKGDSLTVSDWLKLLDPHMISPISARYHNKMGSAKIIIITNTKEPISFFEQAKGNMGEDLGQFVRRIDYLIQIEDKFHLSIPIKHIPQKPNNEVLWYEPRHYSFKFSKIGEYDKNIATNKLVKQVIRNMQWNKYKKVINASDQTTNDNPNTQQK</sequence>
<comment type="caution">
    <text evidence="3">The sequence shown here is derived from an EMBL/GenBank/DDBJ whole genome shotgun (WGS) entry which is preliminary data.</text>
</comment>
<dbReference type="RefSeq" id="WP_241733996.1">
    <property type="nucleotide sequence ID" value="NZ_KQ969551.1"/>
</dbReference>
<dbReference type="Gene3D" id="3.40.1310.30">
    <property type="match status" value="1"/>
</dbReference>
<evidence type="ECO:0000313" key="4">
    <source>
        <dbReference type="Proteomes" id="UP000072653"/>
    </source>
</evidence>
<dbReference type="GO" id="GO:0006260">
    <property type="term" value="P:DNA replication"/>
    <property type="evidence" value="ECO:0007669"/>
    <property type="project" value="InterPro"/>
</dbReference>
<feature type="domain" description="Plasmid replication protein origin binding" evidence="2">
    <location>
        <begin position="60"/>
        <end position="155"/>
    </location>
</feature>
<dbReference type="GO" id="GO:0003677">
    <property type="term" value="F:DNA binding"/>
    <property type="evidence" value="ECO:0007669"/>
    <property type="project" value="InterPro"/>
</dbReference>
<feature type="domain" description="Helicase superfamily 3 single-stranded DNA/RNA virus" evidence="1">
    <location>
        <begin position="249"/>
        <end position="345"/>
    </location>
</feature>
<gene>
    <name evidence="3" type="ORF">SORDD16_00958</name>
</gene>
<accession>A0A139PE08</accession>
<dbReference type="GO" id="GO:0003723">
    <property type="term" value="F:RNA binding"/>
    <property type="evidence" value="ECO:0007669"/>
    <property type="project" value="InterPro"/>
</dbReference>
<dbReference type="SUPFAM" id="SSF52540">
    <property type="entry name" value="P-loop containing nucleoside triphosphate hydrolases"/>
    <property type="match status" value="1"/>
</dbReference>
<dbReference type="Pfam" id="PF01719">
    <property type="entry name" value="Rep_OBD"/>
    <property type="match status" value="1"/>
</dbReference>
<dbReference type="PATRIC" id="fig|1303.79.peg.1133"/>
<protein>
    <submittedName>
        <fullName evidence="3">Replication protein</fullName>
    </submittedName>
</protein>
<dbReference type="AlphaFoldDB" id="A0A139PE08"/>
<proteinExistence type="predicted"/>
<evidence type="ECO:0000259" key="2">
    <source>
        <dbReference type="Pfam" id="PF01719"/>
    </source>
</evidence>
<dbReference type="GO" id="GO:0003724">
    <property type="term" value="F:RNA helicase activity"/>
    <property type="evidence" value="ECO:0007669"/>
    <property type="project" value="InterPro"/>
</dbReference>
<dbReference type="GO" id="GO:0003916">
    <property type="term" value="F:DNA topoisomerase activity"/>
    <property type="evidence" value="ECO:0007669"/>
    <property type="project" value="InterPro"/>
</dbReference>
<reference evidence="3 4" key="1">
    <citation type="submission" date="2016-01" db="EMBL/GenBank/DDBJ databases">
        <title>Highly variable Streptococcus oralis are common among viridans streptococci isolated from primates.</title>
        <authorList>
            <person name="Denapaite D."/>
            <person name="Rieger M."/>
            <person name="Koendgen S."/>
            <person name="Brueckner R."/>
            <person name="Ochigava I."/>
            <person name="Kappeler P."/>
            <person name="Maetz-Rensing K."/>
            <person name="Leendertz F."/>
            <person name="Hakenbeck R."/>
        </authorList>
    </citation>
    <scope>NUCLEOTIDE SEQUENCE [LARGE SCALE GENOMIC DNA]</scope>
    <source>
        <strain evidence="3 4">DD16</strain>
    </source>
</reference>
<organism evidence="3 4">
    <name type="scientific">Streptococcus oralis</name>
    <dbReference type="NCBI Taxonomy" id="1303"/>
    <lineage>
        <taxon>Bacteria</taxon>
        <taxon>Bacillati</taxon>
        <taxon>Bacillota</taxon>
        <taxon>Bacilli</taxon>
        <taxon>Lactobacillales</taxon>
        <taxon>Streptococcaceae</taxon>
        <taxon>Streptococcus</taxon>
    </lineage>
</organism>
<dbReference type="EMBL" id="LQOB01000172">
    <property type="protein sequence ID" value="KXT86702.1"/>
    <property type="molecule type" value="Genomic_DNA"/>
</dbReference>
<evidence type="ECO:0000259" key="1">
    <source>
        <dbReference type="Pfam" id="PF00910"/>
    </source>
</evidence>
<name>A0A139PE08_STROR</name>
<dbReference type="Proteomes" id="UP000072653">
    <property type="component" value="Unassembled WGS sequence"/>
</dbReference>
<dbReference type="GO" id="GO:0005727">
    <property type="term" value="C:extrachromosomal circular DNA"/>
    <property type="evidence" value="ECO:0007669"/>
    <property type="project" value="InterPro"/>
</dbReference>